<dbReference type="Proteomes" id="UP000323521">
    <property type="component" value="Chromosome"/>
</dbReference>
<proteinExistence type="predicted"/>
<sequence>MFDFTKYDFSKEARFRDELFNKMKKSYEKSQNRVIELSDDALNAVAAASEHFCKELCPFANIRCEDCENHIKIDSRTSCIRRYLKR</sequence>
<dbReference type="RefSeq" id="WP_148135070.1">
    <property type="nucleotide sequence ID" value="NZ_CP017634.1"/>
</dbReference>
<name>A0A3G1KTK9_FORW1</name>
<accession>A0A3G1KTK9</accession>
<gene>
    <name evidence="1" type="ORF">DCMF_14420</name>
</gene>
<evidence type="ECO:0000313" key="2">
    <source>
        <dbReference type="Proteomes" id="UP000323521"/>
    </source>
</evidence>
<organism evidence="1 2">
    <name type="scientific">Formimonas warabiya</name>
    <dbReference type="NCBI Taxonomy" id="1761012"/>
    <lineage>
        <taxon>Bacteria</taxon>
        <taxon>Bacillati</taxon>
        <taxon>Bacillota</taxon>
        <taxon>Clostridia</taxon>
        <taxon>Eubacteriales</taxon>
        <taxon>Peptococcaceae</taxon>
        <taxon>Candidatus Formimonas</taxon>
    </lineage>
</organism>
<dbReference type="KEGG" id="fwa:DCMF_14420"/>
<dbReference type="EMBL" id="CP017634">
    <property type="protein sequence ID" value="ATW25801.1"/>
    <property type="molecule type" value="Genomic_DNA"/>
</dbReference>
<keyword evidence="2" id="KW-1185">Reference proteome</keyword>
<evidence type="ECO:0000313" key="1">
    <source>
        <dbReference type="EMBL" id="ATW25801.1"/>
    </source>
</evidence>
<reference evidence="1 2" key="1">
    <citation type="submission" date="2016-10" db="EMBL/GenBank/DDBJ databases">
        <title>Complete Genome Sequence of Peptococcaceae strain DCMF.</title>
        <authorList>
            <person name="Edwards R.J."/>
            <person name="Holland S.I."/>
            <person name="Deshpande N.P."/>
            <person name="Wong Y.K."/>
            <person name="Ertan H."/>
            <person name="Manefield M."/>
            <person name="Russell T.L."/>
            <person name="Lee M.J."/>
        </authorList>
    </citation>
    <scope>NUCLEOTIDE SEQUENCE [LARGE SCALE GENOMIC DNA]</scope>
    <source>
        <strain evidence="1 2">DCMF</strain>
    </source>
</reference>
<protein>
    <submittedName>
        <fullName evidence="1">Uncharacterized protein</fullName>
    </submittedName>
</protein>
<dbReference type="AlphaFoldDB" id="A0A3G1KTK9"/>